<accession>A0ABY2UHK7</accession>
<evidence type="ECO:0000256" key="3">
    <source>
        <dbReference type="SAM" id="Phobius"/>
    </source>
</evidence>
<gene>
    <name evidence="6" type="ORF">FDY93_10405</name>
</gene>
<dbReference type="RefSeq" id="WP_138235673.1">
    <property type="nucleotide sequence ID" value="NZ_CP185860.1"/>
</dbReference>
<proteinExistence type="inferred from homology"/>
<dbReference type="Gene3D" id="2.40.30.170">
    <property type="match status" value="1"/>
</dbReference>
<feature type="domain" description="p-hydroxybenzoic acid efflux pump subunit AaeA-like beta-barrel" evidence="5">
    <location>
        <begin position="272"/>
        <end position="351"/>
    </location>
</feature>
<dbReference type="Gene3D" id="1.10.287.470">
    <property type="entry name" value="Helix hairpin bin"/>
    <property type="match status" value="1"/>
</dbReference>
<dbReference type="SUPFAM" id="SSF111369">
    <property type="entry name" value="HlyD-like secretion proteins"/>
    <property type="match status" value="2"/>
</dbReference>
<dbReference type="InterPro" id="IPR030190">
    <property type="entry name" value="MacA_alpha-hairpin_sf"/>
</dbReference>
<organism evidence="6 7">
    <name type="scientific">Microbulbifer harenosus</name>
    <dbReference type="NCBI Taxonomy" id="2576840"/>
    <lineage>
        <taxon>Bacteria</taxon>
        <taxon>Pseudomonadati</taxon>
        <taxon>Pseudomonadota</taxon>
        <taxon>Gammaproteobacteria</taxon>
        <taxon>Cellvibrionales</taxon>
        <taxon>Microbulbiferaceae</taxon>
        <taxon>Microbulbifer</taxon>
    </lineage>
</organism>
<keyword evidence="3" id="KW-0472">Membrane</keyword>
<keyword evidence="2" id="KW-0175">Coiled coil</keyword>
<evidence type="ECO:0000256" key="2">
    <source>
        <dbReference type="SAM" id="Coils"/>
    </source>
</evidence>
<dbReference type="Pfam" id="PF25917">
    <property type="entry name" value="BSH_RND"/>
    <property type="match status" value="1"/>
</dbReference>
<protein>
    <submittedName>
        <fullName evidence="6">HlyD family secretion protein</fullName>
    </submittedName>
</protein>
<dbReference type="Gene3D" id="6.10.140.1990">
    <property type="match status" value="1"/>
</dbReference>
<dbReference type="PANTHER" id="PTHR30367:SF6">
    <property type="entry name" value="SECRETION PROTEIN-RELATED"/>
    <property type="match status" value="1"/>
</dbReference>
<dbReference type="InterPro" id="IPR050393">
    <property type="entry name" value="MFP_Efflux_Pump"/>
</dbReference>
<feature type="domain" description="Multidrug resistance protein MdtA-like barrel-sandwich hybrid" evidence="4">
    <location>
        <begin position="79"/>
        <end position="263"/>
    </location>
</feature>
<dbReference type="Gene3D" id="2.40.50.100">
    <property type="match status" value="1"/>
</dbReference>
<feature type="transmembrane region" description="Helical" evidence="3">
    <location>
        <begin position="45"/>
        <end position="63"/>
    </location>
</feature>
<dbReference type="Pfam" id="PF25963">
    <property type="entry name" value="Beta-barrel_AAEA"/>
    <property type="match status" value="1"/>
</dbReference>
<dbReference type="Proteomes" id="UP000306791">
    <property type="component" value="Unassembled WGS sequence"/>
</dbReference>
<name>A0ABY2UHK7_9GAMM</name>
<evidence type="ECO:0000259" key="4">
    <source>
        <dbReference type="Pfam" id="PF25917"/>
    </source>
</evidence>
<evidence type="ECO:0000313" key="7">
    <source>
        <dbReference type="Proteomes" id="UP000306791"/>
    </source>
</evidence>
<sequence length="396" mass="43086">MHDREASADNRHTLDEIAAADAAGTPAPVSQKNEQKDSAQAVGRGVKVLLALILASLCLYLLADRFTPYTSQARVQGYVVGVAPKVAGVITEVWVNNNQQVKEGEKLFAIDRTKYALALQSARANLDNTWQQIAAGDAAVEQARANLRAATAGRLEAEQNYTRLKRLRDEDPGTISLRRLEIARADLEQARAQVVAAEAAIQQAIEQKGGDSEHNNSLLKVARAAVNQAQLDLDNTTVVAQTDGVITDLRAEVGRYAGTGSPVLTLISQEDFWISADYTENNLGHLKQGTPVEILLDALPGQVLKGRVRDIGAGVNAGRIPVPGDLPDVQNNRDWLRQAQRFPVRVEFDSSLPPEALNQLRVGGQASVIAYTDDHAILRQLGKLYIRILSYLTYAY</sequence>
<dbReference type="EMBL" id="VANI01000010">
    <property type="protein sequence ID" value="TLM77332.1"/>
    <property type="molecule type" value="Genomic_DNA"/>
</dbReference>
<feature type="coiled-coil region" evidence="2">
    <location>
        <begin position="140"/>
        <end position="207"/>
    </location>
</feature>
<keyword evidence="3" id="KW-0812">Transmembrane</keyword>
<comment type="caution">
    <text evidence="6">The sequence shown here is derived from an EMBL/GenBank/DDBJ whole genome shotgun (WGS) entry which is preliminary data.</text>
</comment>
<keyword evidence="3" id="KW-1133">Transmembrane helix</keyword>
<dbReference type="InterPro" id="IPR058634">
    <property type="entry name" value="AaeA-lik-b-barrel"/>
</dbReference>
<comment type="similarity">
    <text evidence="1">Belongs to the membrane fusion protein (MFP) (TC 8.A.1) family.</text>
</comment>
<keyword evidence="7" id="KW-1185">Reference proteome</keyword>
<reference evidence="6 7" key="1">
    <citation type="submission" date="2019-05" db="EMBL/GenBank/DDBJ databases">
        <title>Microbulbifer harenosus sp. nov., an alginate-degrading bacterium isolated from coastal sand.</title>
        <authorList>
            <person name="Huang H."/>
            <person name="Mo K."/>
            <person name="Bao S."/>
        </authorList>
    </citation>
    <scope>NUCLEOTIDE SEQUENCE [LARGE SCALE GENOMIC DNA]</scope>
    <source>
        <strain evidence="6 7">HB161719</strain>
    </source>
</reference>
<evidence type="ECO:0000313" key="6">
    <source>
        <dbReference type="EMBL" id="TLM77332.1"/>
    </source>
</evidence>
<dbReference type="PANTHER" id="PTHR30367">
    <property type="entry name" value="P-HYDROXYBENZOIC ACID EFFLUX PUMP SUBUNIT AAEA-RELATED"/>
    <property type="match status" value="1"/>
</dbReference>
<dbReference type="InterPro" id="IPR058625">
    <property type="entry name" value="MdtA-like_BSH"/>
</dbReference>
<evidence type="ECO:0000259" key="5">
    <source>
        <dbReference type="Pfam" id="PF25963"/>
    </source>
</evidence>
<evidence type="ECO:0000256" key="1">
    <source>
        <dbReference type="ARBA" id="ARBA00009477"/>
    </source>
</evidence>